<organism evidence="1">
    <name type="scientific">marine metagenome</name>
    <dbReference type="NCBI Taxonomy" id="408172"/>
    <lineage>
        <taxon>unclassified sequences</taxon>
        <taxon>metagenomes</taxon>
        <taxon>ecological metagenomes</taxon>
    </lineage>
</organism>
<feature type="non-terminal residue" evidence="1">
    <location>
        <position position="23"/>
    </location>
</feature>
<gene>
    <name evidence="1" type="ORF">METZ01_LOCUS255575</name>
</gene>
<name>A0A382IVV8_9ZZZZ</name>
<evidence type="ECO:0000313" key="1">
    <source>
        <dbReference type="EMBL" id="SVC02721.1"/>
    </source>
</evidence>
<sequence>MSAVTVKDLLASVILLSAFSLFM</sequence>
<accession>A0A382IVV8</accession>
<proteinExistence type="predicted"/>
<protein>
    <submittedName>
        <fullName evidence="1">Uncharacterized protein</fullName>
    </submittedName>
</protein>
<dbReference type="EMBL" id="UINC01069383">
    <property type="protein sequence ID" value="SVC02721.1"/>
    <property type="molecule type" value="Genomic_DNA"/>
</dbReference>
<reference evidence="1" key="1">
    <citation type="submission" date="2018-05" db="EMBL/GenBank/DDBJ databases">
        <authorList>
            <person name="Lanie J.A."/>
            <person name="Ng W.-L."/>
            <person name="Kazmierczak K.M."/>
            <person name="Andrzejewski T.M."/>
            <person name="Davidsen T.M."/>
            <person name="Wayne K.J."/>
            <person name="Tettelin H."/>
            <person name="Glass J.I."/>
            <person name="Rusch D."/>
            <person name="Podicherti R."/>
            <person name="Tsui H.-C.T."/>
            <person name="Winkler M.E."/>
        </authorList>
    </citation>
    <scope>NUCLEOTIDE SEQUENCE</scope>
</reference>
<dbReference type="AlphaFoldDB" id="A0A382IVV8"/>